<evidence type="ECO:0000313" key="2">
    <source>
        <dbReference type="WBParaSite" id="nRc.2.0.1.t19203-RA"/>
    </source>
</evidence>
<keyword evidence="1" id="KW-1185">Reference proteome</keyword>
<organism evidence="1 2">
    <name type="scientific">Romanomermis culicivorax</name>
    <name type="common">Nematode worm</name>
    <dbReference type="NCBI Taxonomy" id="13658"/>
    <lineage>
        <taxon>Eukaryota</taxon>
        <taxon>Metazoa</taxon>
        <taxon>Ecdysozoa</taxon>
        <taxon>Nematoda</taxon>
        <taxon>Enoplea</taxon>
        <taxon>Dorylaimia</taxon>
        <taxon>Mermithida</taxon>
        <taxon>Mermithoidea</taxon>
        <taxon>Mermithidae</taxon>
        <taxon>Romanomermis</taxon>
    </lineage>
</organism>
<evidence type="ECO:0000313" key="1">
    <source>
        <dbReference type="Proteomes" id="UP000887565"/>
    </source>
</evidence>
<proteinExistence type="predicted"/>
<dbReference type="WBParaSite" id="nRc.2.0.1.t19203-RA">
    <property type="protein sequence ID" value="nRc.2.0.1.t19203-RA"/>
    <property type="gene ID" value="nRc.2.0.1.g19203"/>
</dbReference>
<protein>
    <submittedName>
        <fullName evidence="2">Uncharacterized protein</fullName>
    </submittedName>
</protein>
<dbReference type="Proteomes" id="UP000887565">
    <property type="component" value="Unplaced"/>
</dbReference>
<dbReference type="AlphaFoldDB" id="A0A915IZS3"/>
<reference evidence="2" key="1">
    <citation type="submission" date="2022-11" db="UniProtKB">
        <authorList>
            <consortium name="WormBaseParasite"/>
        </authorList>
    </citation>
    <scope>IDENTIFICATION</scope>
</reference>
<sequence>MDLHHKPKAVLELIVLPPPQYFLPKNVHHTVQSFQIYIPHELWQNLFSWYNDDVDYNNVESLSEKRRKMVQLI</sequence>
<name>A0A915IZS3_ROMCU</name>
<accession>A0A915IZS3</accession>